<dbReference type="Gene3D" id="3.40.50.1580">
    <property type="entry name" value="Nucleoside phosphorylase domain"/>
    <property type="match status" value="1"/>
</dbReference>
<name>A0A370GHV8_9COXI</name>
<gene>
    <name evidence="2" type="ORF">C8D86_11141</name>
</gene>
<feature type="domain" description="Nucleoside phosphorylase" evidence="1">
    <location>
        <begin position="28"/>
        <end position="245"/>
    </location>
</feature>
<dbReference type="GO" id="GO:0005829">
    <property type="term" value="C:cytosol"/>
    <property type="evidence" value="ECO:0007669"/>
    <property type="project" value="TreeGrafter"/>
</dbReference>
<dbReference type="PANTHER" id="PTHR43691">
    <property type="entry name" value="URIDINE PHOSPHORYLASE"/>
    <property type="match status" value="1"/>
</dbReference>
<evidence type="ECO:0000313" key="3">
    <source>
        <dbReference type="Proteomes" id="UP000254720"/>
    </source>
</evidence>
<dbReference type="Proteomes" id="UP000254720">
    <property type="component" value="Unassembled WGS sequence"/>
</dbReference>
<dbReference type="InterPro" id="IPR000845">
    <property type="entry name" value="Nucleoside_phosphorylase_d"/>
</dbReference>
<dbReference type="SUPFAM" id="SSF53167">
    <property type="entry name" value="Purine and uridine phosphorylases"/>
    <property type="match status" value="1"/>
</dbReference>
<comment type="caution">
    <text evidence="2">The sequence shown here is derived from an EMBL/GenBank/DDBJ whole genome shotgun (WGS) entry which is preliminary data.</text>
</comment>
<accession>A0A370GHV8</accession>
<dbReference type="GO" id="GO:0004731">
    <property type="term" value="F:purine-nucleoside phosphorylase activity"/>
    <property type="evidence" value="ECO:0007669"/>
    <property type="project" value="TreeGrafter"/>
</dbReference>
<proteinExistence type="predicted"/>
<dbReference type="GO" id="GO:0006152">
    <property type="term" value="P:purine nucleoside catabolic process"/>
    <property type="evidence" value="ECO:0007669"/>
    <property type="project" value="TreeGrafter"/>
</dbReference>
<dbReference type="AlphaFoldDB" id="A0A370GHV8"/>
<reference evidence="2 3" key="1">
    <citation type="submission" date="2018-07" db="EMBL/GenBank/DDBJ databases">
        <title>Genomic Encyclopedia of Type Strains, Phase IV (KMG-IV): sequencing the most valuable type-strain genomes for metagenomic binning, comparative biology and taxonomic classification.</title>
        <authorList>
            <person name="Goeker M."/>
        </authorList>
    </citation>
    <scope>NUCLEOTIDE SEQUENCE [LARGE SCALE GENOMIC DNA]</scope>
    <source>
        <strain evidence="2 3">DSM 16500</strain>
    </source>
</reference>
<dbReference type="EMBL" id="QQAX01000011">
    <property type="protein sequence ID" value="RDI43385.1"/>
    <property type="molecule type" value="Genomic_DNA"/>
</dbReference>
<dbReference type="RefSeq" id="WP_114834416.1">
    <property type="nucleotide sequence ID" value="NZ_LR699114.1"/>
</dbReference>
<dbReference type="PANTHER" id="PTHR43691:SF2">
    <property type="entry name" value="PURINE NUCLEOSIDE PHOSPHORYLASE DEOD-TYPE"/>
    <property type="match status" value="1"/>
</dbReference>
<keyword evidence="3" id="KW-1185">Reference proteome</keyword>
<evidence type="ECO:0000259" key="1">
    <source>
        <dbReference type="Pfam" id="PF01048"/>
    </source>
</evidence>
<dbReference type="InterPro" id="IPR035994">
    <property type="entry name" value="Nucleoside_phosphorylase_sf"/>
</dbReference>
<evidence type="ECO:0000313" key="2">
    <source>
        <dbReference type="EMBL" id="RDI43385.1"/>
    </source>
</evidence>
<sequence length="288" mass="31090">MIKNNEYKPYHLNASADDLAGNNGIGRYILLPGSDGRAKEISKQFDQLTIKSHDRGHNLYLGTIVHKKKPIAVAAVSSGMGCPSMEIILHELFHLGGKRFLRLGTAGSLQPNLVKLGDLVNAQAAVRDEDTTDDYVPAGFPANASPECITAILEAAKLLGLAGYLHTGLVHCKSSFYAREFGEGPKNQINKNYINLLTKCGVLASEMETSALFILSQLYNYQLMQKGNGPAFRVLCGAILSIVADPAHSTDPFATAAQSAKTITNMTNLALETIRLLAEMDENNLSTL</sequence>
<dbReference type="OrthoDB" id="5296640at2"/>
<dbReference type="CDD" id="cd17767">
    <property type="entry name" value="UP_EcUdp-like"/>
    <property type="match status" value="1"/>
</dbReference>
<organism evidence="2 3">
    <name type="scientific">Aquicella lusitana</name>
    <dbReference type="NCBI Taxonomy" id="254246"/>
    <lineage>
        <taxon>Bacteria</taxon>
        <taxon>Pseudomonadati</taxon>
        <taxon>Pseudomonadota</taxon>
        <taxon>Gammaproteobacteria</taxon>
        <taxon>Legionellales</taxon>
        <taxon>Coxiellaceae</taxon>
        <taxon>Aquicella</taxon>
    </lineage>
</organism>
<dbReference type="Pfam" id="PF01048">
    <property type="entry name" value="PNP_UDP_1"/>
    <property type="match status" value="1"/>
</dbReference>
<protein>
    <submittedName>
        <fullName evidence="2">Uridine phosphorylase</fullName>
    </submittedName>
</protein>